<dbReference type="InterPro" id="IPR050996">
    <property type="entry name" value="Docking_Protein_DOK"/>
</dbReference>
<dbReference type="Pfam" id="PF00169">
    <property type="entry name" value="PH"/>
    <property type="match status" value="1"/>
</dbReference>
<dbReference type="SMART" id="SM00233">
    <property type="entry name" value="PH"/>
    <property type="match status" value="1"/>
</dbReference>
<dbReference type="PANTHER" id="PTHR21258:SF62">
    <property type="entry name" value="INSULIN RECEPTOR SUBSTRATE 1"/>
    <property type="match status" value="1"/>
</dbReference>
<dbReference type="GO" id="GO:0007265">
    <property type="term" value="P:Ras protein signal transduction"/>
    <property type="evidence" value="ECO:0007669"/>
    <property type="project" value="TreeGrafter"/>
</dbReference>
<dbReference type="PANTHER" id="PTHR21258">
    <property type="entry name" value="DOCKING PROTEIN RELATED"/>
    <property type="match status" value="1"/>
</dbReference>
<dbReference type="Pfam" id="PF02174">
    <property type="entry name" value="IRS"/>
    <property type="match status" value="1"/>
</dbReference>
<dbReference type="PROSITE" id="PS50003">
    <property type="entry name" value="PH_DOMAIN"/>
    <property type="match status" value="1"/>
</dbReference>
<dbReference type="SMART" id="SM01244">
    <property type="entry name" value="IRS"/>
    <property type="match status" value="1"/>
</dbReference>
<dbReference type="InterPro" id="IPR011993">
    <property type="entry name" value="PH-like_dom_sf"/>
</dbReference>
<dbReference type="InterPro" id="IPR001849">
    <property type="entry name" value="PH_domain"/>
</dbReference>
<feature type="region of interest" description="Disordered" evidence="1">
    <location>
        <begin position="281"/>
        <end position="317"/>
    </location>
</feature>
<dbReference type="AlphaFoldDB" id="A0AAD9JFF4"/>
<dbReference type="PROSITE" id="PS51064">
    <property type="entry name" value="IRS_PTB"/>
    <property type="match status" value="1"/>
</dbReference>
<evidence type="ECO:0000259" key="3">
    <source>
        <dbReference type="PROSITE" id="PS51064"/>
    </source>
</evidence>
<evidence type="ECO:0000259" key="2">
    <source>
        <dbReference type="PROSITE" id="PS50003"/>
    </source>
</evidence>
<accession>A0AAD9JFF4</accession>
<evidence type="ECO:0000256" key="1">
    <source>
        <dbReference type="SAM" id="MobiDB-lite"/>
    </source>
</evidence>
<dbReference type="Gene3D" id="2.30.29.30">
    <property type="entry name" value="Pleckstrin-homology domain (PH domain)/Phosphotyrosine-binding domain (PTB)"/>
    <property type="match status" value="2"/>
</dbReference>
<feature type="domain" description="IRS-type PTB" evidence="3">
    <location>
        <begin position="146"/>
        <end position="251"/>
    </location>
</feature>
<proteinExistence type="predicted"/>
<gene>
    <name evidence="4" type="ORF">LSH36_356g06009</name>
</gene>
<dbReference type="SUPFAM" id="SSF50729">
    <property type="entry name" value="PH domain-like"/>
    <property type="match status" value="2"/>
</dbReference>
<evidence type="ECO:0008006" key="6">
    <source>
        <dbReference type="Google" id="ProtNLM"/>
    </source>
</evidence>
<sequence length="422" mass="47728">MDPLITGYMKYKVPSQRDTKQEWNKHFFVLFPYTPTAKARLDWYNDKKDFESGLLVRKSIFIEEITGINISTEGSKANQFELTTLRKSAPYLFRLDSKQDLEMWVNHLKKLVQQSKKNVPEEMPKGGEGNLGIGVYSNELWSFNEEPEEFPVTVGETESAVACQITNRTLILQLYLQCFTLKDDKLCEILYIWPYKYIRRYGKNNKTFTFEAGRSCASGQGVFVIRSPEAEEIFNRVHSATKLVSGTPHLPAKQYSTDNATDKYQHLTKTNYKHNYVKAEGKPKVTKKPPSALPIKKAPRPIPGPRPSNKDPVNDGYAEPITLQARDTEGYSDVNDARCLHPKTTSVSVSDAPFAVPHTQCPMSSIALKIKNNSIGATASDESEYDEVNLNGLKLAPEPANDDDDEVNSYGQLYWTGKMNDQ</sequence>
<dbReference type="GO" id="GO:0005737">
    <property type="term" value="C:cytoplasm"/>
    <property type="evidence" value="ECO:0007669"/>
    <property type="project" value="TreeGrafter"/>
</dbReference>
<dbReference type="EMBL" id="JAODUP010000356">
    <property type="protein sequence ID" value="KAK2151648.1"/>
    <property type="molecule type" value="Genomic_DNA"/>
</dbReference>
<feature type="domain" description="PH" evidence="2">
    <location>
        <begin position="2"/>
        <end position="113"/>
    </location>
</feature>
<reference evidence="4" key="1">
    <citation type="journal article" date="2023" name="Mol. Biol. Evol.">
        <title>Third-Generation Sequencing Reveals the Adaptive Role of the Epigenome in Three Deep-Sea Polychaetes.</title>
        <authorList>
            <person name="Perez M."/>
            <person name="Aroh O."/>
            <person name="Sun Y."/>
            <person name="Lan Y."/>
            <person name="Juniper S.K."/>
            <person name="Young C.R."/>
            <person name="Angers B."/>
            <person name="Qian P.Y."/>
        </authorList>
    </citation>
    <scope>NUCLEOTIDE SEQUENCE</scope>
    <source>
        <strain evidence="4">P08H-3</strain>
    </source>
</reference>
<protein>
    <recommendedName>
        <fullName evidence="6">Insulin receptor substrate 1</fullName>
    </recommendedName>
</protein>
<dbReference type="SMART" id="SM00310">
    <property type="entry name" value="PTBI"/>
    <property type="match status" value="1"/>
</dbReference>
<evidence type="ECO:0000313" key="4">
    <source>
        <dbReference type="EMBL" id="KAK2151648.1"/>
    </source>
</evidence>
<comment type="caution">
    <text evidence="4">The sequence shown here is derived from an EMBL/GenBank/DDBJ whole genome shotgun (WGS) entry which is preliminary data.</text>
</comment>
<organism evidence="4 5">
    <name type="scientific">Paralvinella palmiformis</name>
    <dbReference type="NCBI Taxonomy" id="53620"/>
    <lineage>
        <taxon>Eukaryota</taxon>
        <taxon>Metazoa</taxon>
        <taxon>Spiralia</taxon>
        <taxon>Lophotrochozoa</taxon>
        <taxon>Annelida</taxon>
        <taxon>Polychaeta</taxon>
        <taxon>Sedentaria</taxon>
        <taxon>Canalipalpata</taxon>
        <taxon>Terebellida</taxon>
        <taxon>Terebelliformia</taxon>
        <taxon>Alvinellidae</taxon>
        <taxon>Paralvinella</taxon>
    </lineage>
</organism>
<dbReference type="Proteomes" id="UP001208570">
    <property type="component" value="Unassembled WGS sequence"/>
</dbReference>
<name>A0AAD9JFF4_9ANNE</name>
<dbReference type="GO" id="GO:0007169">
    <property type="term" value="P:cell surface receptor protein tyrosine kinase signaling pathway"/>
    <property type="evidence" value="ECO:0007669"/>
    <property type="project" value="TreeGrafter"/>
</dbReference>
<dbReference type="CDD" id="cd00821">
    <property type="entry name" value="PH"/>
    <property type="match status" value="1"/>
</dbReference>
<keyword evidence="5" id="KW-1185">Reference proteome</keyword>
<evidence type="ECO:0000313" key="5">
    <source>
        <dbReference type="Proteomes" id="UP001208570"/>
    </source>
</evidence>
<dbReference type="InterPro" id="IPR002404">
    <property type="entry name" value="IRS_PTB"/>
</dbReference>
<dbReference type="GO" id="GO:0043410">
    <property type="term" value="P:positive regulation of MAPK cascade"/>
    <property type="evidence" value="ECO:0007669"/>
    <property type="project" value="TreeGrafter"/>
</dbReference>